<keyword evidence="4" id="KW-1185">Reference proteome</keyword>
<comment type="caution">
    <text evidence="3">The sequence shown here is derived from an EMBL/GenBank/DDBJ whole genome shotgun (WGS) entry which is preliminary data.</text>
</comment>
<dbReference type="RefSeq" id="WP_133392671.1">
    <property type="nucleotide sequence ID" value="NZ_SMTG01000002.1"/>
</dbReference>
<evidence type="ECO:0008006" key="5">
    <source>
        <dbReference type="Google" id="ProtNLM"/>
    </source>
</evidence>
<evidence type="ECO:0000313" key="4">
    <source>
        <dbReference type="Proteomes" id="UP000295543"/>
    </source>
</evidence>
<dbReference type="EMBL" id="SMTG01000002">
    <property type="protein sequence ID" value="TDK33172.1"/>
    <property type="molecule type" value="Genomic_DNA"/>
</dbReference>
<keyword evidence="2" id="KW-0732">Signal</keyword>
<dbReference type="OrthoDB" id="5976082at2"/>
<dbReference type="Proteomes" id="UP000295543">
    <property type="component" value="Unassembled WGS sequence"/>
</dbReference>
<evidence type="ECO:0000256" key="1">
    <source>
        <dbReference type="SAM" id="MobiDB-lite"/>
    </source>
</evidence>
<reference evidence="3 4" key="1">
    <citation type="submission" date="2019-03" db="EMBL/GenBank/DDBJ databases">
        <title>Luteimonas zhaokaii sp.nov., isolated from the rectal contents of Plateau pika in Yushu, Qinghai Province, China.</title>
        <authorList>
            <person name="Zhang G."/>
        </authorList>
    </citation>
    <scope>NUCLEOTIDE SEQUENCE [LARGE SCALE GENOMIC DNA]</scope>
    <source>
        <strain evidence="3 4">THG-MD21</strain>
    </source>
</reference>
<sequence length="135" mass="14871">MRICLFVLLMLAWPAAAQSVHKCADSRGGHSYQSQPCAQGEALKSWDIPVYAPSTTPATVPKPRAPRRTATPASQRAATAPRRPAASRDSQHARCLAARASRDSALQKLGNQRRYDDLRRLNERVSAVCNHRGRQ</sequence>
<organism evidence="3 4">
    <name type="scientific">Luteimonas terrae</name>
    <dbReference type="NCBI Taxonomy" id="1530191"/>
    <lineage>
        <taxon>Bacteria</taxon>
        <taxon>Pseudomonadati</taxon>
        <taxon>Pseudomonadota</taxon>
        <taxon>Gammaproteobacteria</taxon>
        <taxon>Lysobacterales</taxon>
        <taxon>Lysobacteraceae</taxon>
        <taxon>Luteimonas</taxon>
    </lineage>
</organism>
<evidence type="ECO:0000256" key="2">
    <source>
        <dbReference type="SAM" id="SignalP"/>
    </source>
</evidence>
<proteinExistence type="predicted"/>
<accession>A0A4V3ANV6</accession>
<feature type="signal peptide" evidence="2">
    <location>
        <begin position="1"/>
        <end position="17"/>
    </location>
</feature>
<feature type="compositionally biased region" description="Low complexity" evidence="1">
    <location>
        <begin position="55"/>
        <end position="88"/>
    </location>
</feature>
<feature type="region of interest" description="Disordered" evidence="1">
    <location>
        <begin position="52"/>
        <end position="119"/>
    </location>
</feature>
<dbReference type="AlphaFoldDB" id="A0A4V3ANV6"/>
<evidence type="ECO:0000313" key="3">
    <source>
        <dbReference type="EMBL" id="TDK33172.1"/>
    </source>
</evidence>
<feature type="chain" id="PRO_5020897840" description="DUF4124 domain-containing protein" evidence="2">
    <location>
        <begin position="18"/>
        <end position="135"/>
    </location>
</feature>
<gene>
    <name evidence="3" type="ORF">E2F49_03785</name>
</gene>
<name>A0A4V3ANV6_9GAMM</name>
<protein>
    <recommendedName>
        <fullName evidence="5">DUF4124 domain-containing protein</fullName>
    </recommendedName>
</protein>